<dbReference type="AlphaFoldDB" id="A0A915I9R2"/>
<protein>
    <submittedName>
        <fullName evidence="4">Uncharacterized protein</fullName>
    </submittedName>
</protein>
<organism evidence="3 4">
    <name type="scientific">Romanomermis culicivorax</name>
    <name type="common">Nematode worm</name>
    <dbReference type="NCBI Taxonomy" id="13658"/>
    <lineage>
        <taxon>Eukaryota</taxon>
        <taxon>Metazoa</taxon>
        <taxon>Ecdysozoa</taxon>
        <taxon>Nematoda</taxon>
        <taxon>Enoplea</taxon>
        <taxon>Dorylaimia</taxon>
        <taxon>Mermithida</taxon>
        <taxon>Mermithoidea</taxon>
        <taxon>Mermithidae</taxon>
        <taxon>Romanomermis</taxon>
    </lineage>
</organism>
<evidence type="ECO:0000313" key="3">
    <source>
        <dbReference type="Proteomes" id="UP000887565"/>
    </source>
</evidence>
<keyword evidence="2" id="KW-0812">Transmembrane</keyword>
<keyword evidence="2" id="KW-1133">Transmembrane helix</keyword>
<keyword evidence="3" id="KW-1185">Reference proteome</keyword>
<feature type="region of interest" description="Disordered" evidence="1">
    <location>
        <begin position="54"/>
        <end position="158"/>
    </location>
</feature>
<name>A0A915I9R2_ROMCU</name>
<sequence>MLIRRLSINNVGNNRNYEYTLWSTAELIMLISLTLAALLTSIWLCCCCKKSKSKSARRQSRYQQEDEGERVSQHQRHHLQSSRHQHQQYRSRNHHHQRQLGDQERAGAVTANGNLDKQERPMVKQTSEVQQSREKPTSKLAQEVISLPSTDLAVPKNR</sequence>
<dbReference type="Proteomes" id="UP000887565">
    <property type="component" value="Unplaced"/>
</dbReference>
<reference evidence="4" key="1">
    <citation type="submission" date="2022-11" db="UniProtKB">
        <authorList>
            <consortium name="WormBaseParasite"/>
        </authorList>
    </citation>
    <scope>IDENTIFICATION</scope>
</reference>
<keyword evidence="2" id="KW-0472">Membrane</keyword>
<feature type="transmembrane region" description="Helical" evidence="2">
    <location>
        <begin position="27"/>
        <end position="48"/>
    </location>
</feature>
<evidence type="ECO:0000256" key="2">
    <source>
        <dbReference type="SAM" id="Phobius"/>
    </source>
</evidence>
<feature type="compositionally biased region" description="Basic residues" evidence="1">
    <location>
        <begin position="73"/>
        <end position="98"/>
    </location>
</feature>
<proteinExistence type="predicted"/>
<evidence type="ECO:0000256" key="1">
    <source>
        <dbReference type="SAM" id="MobiDB-lite"/>
    </source>
</evidence>
<evidence type="ECO:0000313" key="4">
    <source>
        <dbReference type="WBParaSite" id="nRc.2.0.1.t10508-RA"/>
    </source>
</evidence>
<dbReference type="WBParaSite" id="nRc.2.0.1.t10508-RA">
    <property type="protein sequence ID" value="nRc.2.0.1.t10508-RA"/>
    <property type="gene ID" value="nRc.2.0.1.g10508"/>
</dbReference>
<accession>A0A915I9R2</accession>